<dbReference type="AlphaFoldDB" id="A0A2V4NKR6"/>
<dbReference type="EMBL" id="PYBW01000087">
    <property type="protein sequence ID" value="PYC75816.1"/>
    <property type="molecule type" value="Genomic_DNA"/>
</dbReference>
<proteinExistence type="predicted"/>
<dbReference type="InterPro" id="IPR024726">
    <property type="entry name" value="FhuF_C"/>
</dbReference>
<protein>
    <submittedName>
        <fullName evidence="2">Ferric iron reductase</fullName>
    </submittedName>
</protein>
<evidence type="ECO:0000259" key="1">
    <source>
        <dbReference type="Pfam" id="PF11575"/>
    </source>
</evidence>
<dbReference type="Proteomes" id="UP000248039">
    <property type="component" value="Unassembled WGS sequence"/>
</dbReference>
<dbReference type="GO" id="GO:0051537">
    <property type="term" value="F:2 iron, 2 sulfur cluster binding"/>
    <property type="evidence" value="ECO:0007669"/>
    <property type="project" value="InterPro"/>
</dbReference>
<comment type="caution">
    <text evidence="2">The sequence shown here is derived from an EMBL/GenBank/DDBJ whole genome shotgun (WGS) entry which is preliminary data.</text>
</comment>
<evidence type="ECO:0000313" key="3">
    <source>
        <dbReference type="Proteomes" id="UP000248039"/>
    </source>
</evidence>
<organism evidence="2 3">
    <name type="scientific">Streptomyces tateyamensis</name>
    <dbReference type="NCBI Taxonomy" id="565073"/>
    <lineage>
        <taxon>Bacteria</taxon>
        <taxon>Bacillati</taxon>
        <taxon>Actinomycetota</taxon>
        <taxon>Actinomycetes</taxon>
        <taxon>Kitasatosporales</taxon>
        <taxon>Streptomycetaceae</taxon>
        <taxon>Streptomyces</taxon>
    </lineage>
</organism>
<feature type="domain" description="Ferric siderophore reductase C-terminal" evidence="1">
    <location>
        <begin position="192"/>
        <end position="211"/>
    </location>
</feature>
<gene>
    <name evidence="2" type="ORF">C7C46_23340</name>
</gene>
<keyword evidence="3" id="KW-1185">Reference proteome</keyword>
<dbReference type="Pfam" id="PF11575">
    <property type="entry name" value="FhuF_C"/>
    <property type="match status" value="1"/>
</dbReference>
<evidence type="ECO:0000313" key="2">
    <source>
        <dbReference type="EMBL" id="PYC75816.1"/>
    </source>
</evidence>
<reference evidence="2 3" key="1">
    <citation type="submission" date="2018-03" db="EMBL/GenBank/DDBJ databases">
        <title>Bioinformatic expansion and discovery of thiopeptide antibiotics.</title>
        <authorList>
            <person name="Schwalen C.J."/>
            <person name="Hudson G.A."/>
            <person name="Mitchell D.A."/>
        </authorList>
    </citation>
    <scope>NUCLEOTIDE SEQUENCE [LARGE SCALE GENOMIC DNA]</scope>
    <source>
        <strain evidence="2 3">ATCC 21389</strain>
    </source>
</reference>
<name>A0A2V4NKR6_9ACTN</name>
<sequence length="220" mass="23050">MTAEPSVHPAAALGPYFALALGSAPPPGYRPLDELFTAGVAARLPEVAARLHTAEPRVAASVMQLGLAARFWSVTLGALAVTGAIPALEQAHWRQLPDGPLDLWLPADHPTTTDPHAVLTTVLTPLNAAVRAAAPVSERLLWGNAASALVGTLRMIQRQLPTAQAAEQATRALLARAPLAGTLAAHGPRLRRTSCCLYYRLPGGGLCGDCVFDTAPRLSR</sequence>
<dbReference type="OrthoDB" id="3290158at2"/>
<dbReference type="RefSeq" id="WP_110671861.1">
    <property type="nucleotide sequence ID" value="NZ_PYBW01000087.1"/>
</dbReference>
<accession>A0A2V4NKR6</accession>